<dbReference type="InterPro" id="IPR046848">
    <property type="entry name" value="E_motif"/>
</dbReference>
<dbReference type="PROSITE" id="PS51375">
    <property type="entry name" value="PPR"/>
    <property type="match status" value="5"/>
</dbReference>
<organism evidence="5 6">
    <name type="scientific">Actinidia chinensis var. chinensis</name>
    <name type="common">Chinese soft-hair kiwi</name>
    <dbReference type="NCBI Taxonomy" id="1590841"/>
    <lineage>
        <taxon>Eukaryota</taxon>
        <taxon>Viridiplantae</taxon>
        <taxon>Streptophyta</taxon>
        <taxon>Embryophyta</taxon>
        <taxon>Tracheophyta</taxon>
        <taxon>Spermatophyta</taxon>
        <taxon>Magnoliopsida</taxon>
        <taxon>eudicotyledons</taxon>
        <taxon>Gunneridae</taxon>
        <taxon>Pentapetalae</taxon>
        <taxon>asterids</taxon>
        <taxon>Ericales</taxon>
        <taxon>Actinidiaceae</taxon>
        <taxon>Actinidia</taxon>
    </lineage>
</organism>
<protein>
    <submittedName>
        <fullName evidence="5">Pentatricopeptide repeat-containing protein</fullName>
    </submittedName>
</protein>
<dbReference type="InterPro" id="IPR046960">
    <property type="entry name" value="PPR_At4g14850-like_plant"/>
</dbReference>
<dbReference type="GO" id="GO:0009451">
    <property type="term" value="P:RNA modification"/>
    <property type="evidence" value="ECO:0007669"/>
    <property type="project" value="InterPro"/>
</dbReference>
<dbReference type="Gene3D" id="1.25.40.10">
    <property type="entry name" value="Tetratricopeptide repeat domain"/>
    <property type="match status" value="4"/>
</dbReference>
<feature type="repeat" description="PPR" evidence="3">
    <location>
        <begin position="458"/>
        <end position="492"/>
    </location>
</feature>
<dbReference type="STRING" id="1590841.A0A2R6PEM8"/>
<dbReference type="OMA" id="QAGVCPN"/>
<reference evidence="6" key="2">
    <citation type="journal article" date="2018" name="BMC Genomics">
        <title>A manually annotated Actinidia chinensis var. chinensis (kiwifruit) genome highlights the challenges associated with draft genomes and gene prediction in plants.</title>
        <authorList>
            <person name="Pilkington S.M."/>
            <person name="Crowhurst R."/>
            <person name="Hilario E."/>
            <person name="Nardozza S."/>
            <person name="Fraser L."/>
            <person name="Peng Y."/>
            <person name="Gunaseelan K."/>
            <person name="Simpson R."/>
            <person name="Tahir J."/>
            <person name="Deroles S.C."/>
            <person name="Templeton K."/>
            <person name="Luo Z."/>
            <person name="Davy M."/>
            <person name="Cheng C."/>
            <person name="McNeilage M."/>
            <person name="Scaglione D."/>
            <person name="Liu Y."/>
            <person name="Zhang Q."/>
            <person name="Datson P."/>
            <person name="De Silva N."/>
            <person name="Gardiner S.E."/>
            <person name="Bassett H."/>
            <person name="Chagne D."/>
            <person name="McCallum J."/>
            <person name="Dzierzon H."/>
            <person name="Deng C."/>
            <person name="Wang Y.Y."/>
            <person name="Barron L."/>
            <person name="Manako K."/>
            <person name="Bowen J."/>
            <person name="Foster T.M."/>
            <person name="Erridge Z.A."/>
            <person name="Tiffin H."/>
            <person name="Waite C.N."/>
            <person name="Davies K.M."/>
            <person name="Grierson E.P."/>
            <person name="Laing W.A."/>
            <person name="Kirk R."/>
            <person name="Chen X."/>
            <person name="Wood M."/>
            <person name="Montefiori M."/>
            <person name="Brummell D.A."/>
            <person name="Schwinn K.E."/>
            <person name="Catanach A."/>
            <person name="Fullerton C."/>
            <person name="Li D."/>
            <person name="Meiyalaghan S."/>
            <person name="Nieuwenhuizen N."/>
            <person name="Read N."/>
            <person name="Prakash R."/>
            <person name="Hunter D."/>
            <person name="Zhang H."/>
            <person name="McKenzie M."/>
            <person name="Knabel M."/>
            <person name="Harris A."/>
            <person name="Allan A.C."/>
            <person name="Gleave A."/>
            <person name="Chen A."/>
            <person name="Janssen B.J."/>
            <person name="Plunkett B."/>
            <person name="Ampomah-Dwamena C."/>
            <person name="Voogd C."/>
            <person name="Leif D."/>
            <person name="Lafferty D."/>
            <person name="Souleyre E.J.F."/>
            <person name="Varkonyi-Gasic E."/>
            <person name="Gambi F."/>
            <person name="Hanley J."/>
            <person name="Yao J.L."/>
            <person name="Cheung J."/>
            <person name="David K.M."/>
            <person name="Warren B."/>
            <person name="Marsh K."/>
            <person name="Snowden K.C."/>
            <person name="Lin-Wang K."/>
            <person name="Brian L."/>
            <person name="Martinez-Sanchez M."/>
            <person name="Wang M."/>
            <person name="Ileperuma N."/>
            <person name="Macnee N."/>
            <person name="Campin R."/>
            <person name="McAtee P."/>
            <person name="Drummond R.S.M."/>
            <person name="Espley R.V."/>
            <person name="Ireland H.S."/>
            <person name="Wu R."/>
            <person name="Atkinson R.G."/>
            <person name="Karunairetnam S."/>
            <person name="Bulley S."/>
            <person name="Chunkath S."/>
            <person name="Hanley Z."/>
            <person name="Storey R."/>
            <person name="Thrimawithana A.H."/>
            <person name="Thomson S."/>
            <person name="David C."/>
            <person name="Testolin R."/>
            <person name="Huang H."/>
            <person name="Hellens R.P."/>
            <person name="Schaffer R.J."/>
        </authorList>
    </citation>
    <scope>NUCLEOTIDE SEQUENCE [LARGE SCALE GENOMIC DNA]</scope>
    <source>
        <strain evidence="6">cv. Red5</strain>
    </source>
</reference>
<evidence type="ECO:0000256" key="1">
    <source>
        <dbReference type="ARBA" id="ARBA00006643"/>
    </source>
</evidence>
<dbReference type="GO" id="GO:0003723">
    <property type="term" value="F:RNA binding"/>
    <property type="evidence" value="ECO:0007669"/>
    <property type="project" value="InterPro"/>
</dbReference>
<dbReference type="NCBIfam" id="TIGR00756">
    <property type="entry name" value="PPR"/>
    <property type="match status" value="6"/>
</dbReference>
<evidence type="ECO:0000313" key="6">
    <source>
        <dbReference type="Proteomes" id="UP000241394"/>
    </source>
</evidence>
<dbReference type="Proteomes" id="UP000241394">
    <property type="component" value="Chromosome LG26"/>
</dbReference>
<dbReference type="Pfam" id="PF20431">
    <property type="entry name" value="E_motif"/>
    <property type="match status" value="1"/>
</dbReference>
<dbReference type="PANTHER" id="PTHR47926:SF396">
    <property type="entry name" value="PENTATRICOPEPTIDE REPEAT-CONTAINING PROTEIN"/>
    <property type="match status" value="1"/>
</dbReference>
<dbReference type="FunFam" id="1.25.40.10:FF:000031">
    <property type="entry name" value="Pentatricopeptide repeat-containing protein mitochondrial"/>
    <property type="match status" value="1"/>
</dbReference>
<keyword evidence="2" id="KW-0677">Repeat</keyword>
<dbReference type="AlphaFoldDB" id="A0A2R6PEM8"/>
<evidence type="ECO:0000256" key="3">
    <source>
        <dbReference type="PROSITE-ProRule" id="PRU00708"/>
    </source>
</evidence>
<dbReference type="Pfam" id="PF14432">
    <property type="entry name" value="DYW_deaminase"/>
    <property type="match status" value="1"/>
</dbReference>
<reference evidence="5 6" key="1">
    <citation type="submission" date="2017-07" db="EMBL/GenBank/DDBJ databases">
        <title>An improved, manually edited Actinidia chinensis var. chinensis (kiwifruit) genome highlights the challenges associated with draft genomes and gene prediction in plants.</title>
        <authorList>
            <person name="Pilkington S."/>
            <person name="Crowhurst R."/>
            <person name="Hilario E."/>
            <person name="Nardozza S."/>
            <person name="Fraser L."/>
            <person name="Peng Y."/>
            <person name="Gunaseelan K."/>
            <person name="Simpson R."/>
            <person name="Tahir J."/>
            <person name="Deroles S."/>
            <person name="Templeton K."/>
            <person name="Luo Z."/>
            <person name="Davy M."/>
            <person name="Cheng C."/>
            <person name="Mcneilage M."/>
            <person name="Scaglione D."/>
            <person name="Liu Y."/>
            <person name="Zhang Q."/>
            <person name="Datson P."/>
            <person name="De Silva N."/>
            <person name="Gardiner S."/>
            <person name="Bassett H."/>
            <person name="Chagne D."/>
            <person name="Mccallum J."/>
            <person name="Dzierzon H."/>
            <person name="Deng C."/>
            <person name="Wang Y.-Y."/>
            <person name="Barron N."/>
            <person name="Manako K."/>
            <person name="Bowen J."/>
            <person name="Foster T."/>
            <person name="Erridge Z."/>
            <person name="Tiffin H."/>
            <person name="Waite C."/>
            <person name="Davies K."/>
            <person name="Grierson E."/>
            <person name="Laing W."/>
            <person name="Kirk R."/>
            <person name="Chen X."/>
            <person name="Wood M."/>
            <person name="Montefiori M."/>
            <person name="Brummell D."/>
            <person name="Schwinn K."/>
            <person name="Catanach A."/>
            <person name="Fullerton C."/>
            <person name="Li D."/>
            <person name="Meiyalaghan S."/>
            <person name="Nieuwenhuizen N."/>
            <person name="Read N."/>
            <person name="Prakash R."/>
            <person name="Hunter D."/>
            <person name="Zhang H."/>
            <person name="Mckenzie M."/>
            <person name="Knabel M."/>
            <person name="Harris A."/>
            <person name="Allan A."/>
            <person name="Chen A."/>
            <person name="Janssen B."/>
            <person name="Plunkett B."/>
            <person name="Dwamena C."/>
            <person name="Voogd C."/>
            <person name="Leif D."/>
            <person name="Lafferty D."/>
            <person name="Souleyre E."/>
            <person name="Varkonyi-Gasic E."/>
            <person name="Gambi F."/>
            <person name="Hanley J."/>
            <person name="Yao J.-L."/>
            <person name="Cheung J."/>
            <person name="David K."/>
            <person name="Warren B."/>
            <person name="Marsh K."/>
            <person name="Snowden K."/>
            <person name="Lin-Wang K."/>
            <person name="Brian L."/>
            <person name="Martinez-Sanchez M."/>
            <person name="Wang M."/>
            <person name="Ileperuma N."/>
            <person name="Macnee N."/>
            <person name="Campin R."/>
            <person name="Mcatee P."/>
            <person name="Drummond R."/>
            <person name="Espley R."/>
            <person name="Ireland H."/>
            <person name="Wu R."/>
            <person name="Atkinson R."/>
            <person name="Karunairetnam S."/>
            <person name="Bulley S."/>
            <person name="Chunkath S."/>
            <person name="Hanley Z."/>
            <person name="Storey R."/>
            <person name="Thrimawithana A."/>
            <person name="Thomson S."/>
            <person name="David C."/>
            <person name="Testolin R."/>
        </authorList>
    </citation>
    <scope>NUCLEOTIDE SEQUENCE [LARGE SCALE GENOMIC DNA]</scope>
    <source>
        <strain evidence="6">cv. Red5</strain>
        <tissue evidence="5">Young leaf</tissue>
    </source>
</reference>
<dbReference type="FunFam" id="1.25.40.10:FF:000309">
    <property type="entry name" value="Pentatricopeptide repeat-containing protein, chloroplastic"/>
    <property type="match status" value="1"/>
</dbReference>
<dbReference type="FunFam" id="1.25.40.10:FF:000470">
    <property type="entry name" value="Pentatricopeptide repeat-containing protein At5g66520"/>
    <property type="match status" value="1"/>
</dbReference>
<dbReference type="GO" id="GO:0008270">
    <property type="term" value="F:zinc ion binding"/>
    <property type="evidence" value="ECO:0007669"/>
    <property type="project" value="InterPro"/>
</dbReference>
<dbReference type="FunCoup" id="A0A2R6PEM8">
    <property type="interactions" value="54"/>
</dbReference>
<dbReference type="Pfam" id="PF13041">
    <property type="entry name" value="PPR_2"/>
    <property type="match status" value="4"/>
</dbReference>
<proteinExistence type="inferred from homology"/>
<feature type="repeat" description="PPR" evidence="3">
    <location>
        <begin position="221"/>
        <end position="255"/>
    </location>
</feature>
<feature type="repeat" description="PPR" evidence="3">
    <location>
        <begin position="322"/>
        <end position="356"/>
    </location>
</feature>
<gene>
    <name evidence="5" type="ORF">CEY00_Acc30040</name>
</gene>
<evidence type="ECO:0000259" key="4">
    <source>
        <dbReference type="Pfam" id="PF14432"/>
    </source>
</evidence>
<evidence type="ECO:0000313" key="5">
    <source>
        <dbReference type="EMBL" id="PSR89847.1"/>
    </source>
</evidence>
<dbReference type="InterPro" id="IPR032867">
    <property type="entry name" value="DYW_dom"/>
</dbReference>
<dbReference type="InParanoid" id="A0A2R6PEM8"/>
<dbReference type="PANTHER" id="PTHR47926">
    <property type="entry name" value="PENTATRICOPEPTIDE REPEAT-CONTAINING PROTEIN"/>
    <property type="match status" value="1"/>
</dbReference>
<dbReference type="InterPro" id="IPR011990">
    <property type="entry name" value="TPR-like_helical_dom_sf"/>
</dbReference>
<comment type="caution">
    <text evidence="5">The sequence shown here is derived from an EMBL/GenBank/DDBJ whole genome shotgun (WGS) entry which is preliminary data.</text>
</comment>
<feature type="domain" description="DYW" evidence="4">
    <location>
        <begin position="637"/>
        <end position="729"/>
    </location>
</feature>
<dbReference type="FunFam" id="1.25.40.10:FF:000366">
    <property type="entry name" value="Pentatricopeptide (PPR) repeat-containing protein"/>
    <property type="match status" value="1"/>
</dbReference>
<sequence>MAMPVCLSLPRTILLLRSRIQHLVPNPLTSLPITHHFSSSPLPLDHHHYYVDDTFDPESFFTSLLATSTRKSQLTQIHARLVVSGLQDNGFIVAKLIHVCADIGEICYAREVFDEFPDPYVHLWNAIIRGYSRHDLFGEAIEMYLRMRVWGVSPDCFTLPHVLKACGGILRLGVGQAVHGQIFRHGFESDVFVQNGLVALYAKCGRIERARIVFDWLCNRTIVSWTSIISGYAQNGQPLEALMIFSEMRKLNLKPDWIALVSVLRAYTDVEDLEQGKAVHGSVIKMGLEYEPDLRIGLTAMYAKCGQVMVAKALFDQMEVHNVILWNAMISGFAKNGCADEAVELFRDMICKNIRPDSITVRSTILACSQVGSLELARWMDNYVNNSTYKDDVFVRTTLIDMYAKCGSVELARKVFNETLDKDVVVWSAMIVGYGLHGYGREAIDLFHTMKQAQVHPNDVTFVGLLTACNHSGLVEDGWELFHSMKKYEIEPRHQHYACVVDLLGRAGCLDQAYDFIMNMPIEPGATVWGALLSACKIYRHVELGEYAAEQLFSLDPYNTGHYVQLSNLYASSRMWNGVAKVRVLMRERGLSKDLGYSMIEINGKLQAFRMGDKSHPRAKEIFKELERLEKRLKEAGFVVDTESVLHDLNNEDKEESLCNHSERLAIAYGLISTPPGTTLRITKNLRACVNCHSATKLISKLIDRKIVVRDANRFHHFKDGVCSCGDYW</sequence>
<dbReference type="Gramene" id="PSR89847">
    <property type="protein sequence ID" value="PSR89847"/>
    <property type="gene ID" value="CEY00_Acc30040"/>
</dbReference>
<comment type="similarity">
    <text evidence="1">Belongs to the PPR family. PCMP-H subfamily.</text>
</comment>
<name>A0A2R6PEM8_ACTCC</name>
<dbReference type="InterPro" id="IPR002885">
    <property type="entry name" value="PPR_rpt"/>
</dbReference>
<keyword evidence="6" id="KW-1185">Reference proteome</keyword>
<evidence type="ECO:0000256" key="2">
    <source>
        <dbReference type="ARBA" id="ARBA00022737"/>
    </source>
</evidence>
<accession>A0A2R6PEM8</accession>
<feature type="repeat" description="PPR" evidence="3">
    <location>
        <begin position="120"/>
        <end position="154"/>
    </location>
</feature>
<feature type="repeat" description="PPR" evidence="3">
    <location>
        <begin position="423"/>
        <end position="457"/>
    </location>
</feature>
<dbReference type="OrthoDB" id="185373at2759"/>
<dbReference type="EMBL" id="NKQK01000026">
    <property type="protein sequence ID" value="PSR89847.1"/>
    <property type="molecule type" value="Genomic_DNA"/>
</dbReference>